<dbReference type="SUPFAM" id="SSF88946">
    <property type="entry name" value="Sigma2 domain of RNA polymerase sigma factors"/>
    <property type="match status" value="1"/>
</dbReference>
<dbReference type="GO" id="GO:0003677">
    <property type="term" value="F:DNA binding"/>
    <property type="evidence" value="ECO:0007669"/>
    <property type="project" value="InterPro"/>
</dbReference>
<dbReference type="Gene3D" id="1.10.1740.10">
    <property type="match status" value="1"/>
</dbReference>
<evidence type="ECO:0000256" key="2">
    <source>
        <dbReference type="ARBA" id="ARBA00023015"/>
    </source>
</evidence>
<protein>
    <submittedName>
        <fullName evidence="7">RNA polymerase sigma factor</fullName>
    </submittedName>
</protein>
<name>A0A3N4Q0A2_9BACT</name>
<keyword evidence="2" id="KW-0805">Transcription regulation</keyword>
<evidence type="ECO:0000259" key="6">
    <source>
        <dbReference type="Pfam" id="PF08281"/>
    </source>
</evidence>
<dbReference type="InterPro" id="IPR036388">
    <property type="entry name" value="WH-like_DNA-bd_sf"/>
</dbReference>
<dbReference type="InterPro" id="IPR014284">
    <property type="entry name" value="RNA_pol_sigma-70_dom"/>
</dbReference>
<dbReference type="InterPro" id="IPR007627">
    <property type="entry name" value="RNA_pol_sigma70_r2"/>
</dbReference>
<dbReference type="CDD" id="cd06171">
    <property type="entry name" value="Sigma70_r4"/>
    <property type="match status" value="1"/>
</dbReference>
<feature type="domain" description="RNA polymerase sigma-70 region 2" evidence="5">
    <location>
        <begin position="22"/>
        <end position="89"/>
    </location>
</feature>
<evidence type="ECO:0000256" key="4">
    <source>
        <dbReference type="ARBA" id="ARBA00023163"/>
    </source>
</evidence>
<feature type="domain" description="RNA polymerase sigma factor 70 region 4 type 2" evidence="6">
    <location>
        <begin position="116"/>
        <end position="166"/>
    </location>
</feature>
<dbReference type="InterPro" id="IPR039425">
    <property type="entry name" value="RNA_pol_sigma-70-like"/>
</dbReference>
<dbReference type="EMBL" id="RPDH01000001">
    <property type="protein sequence ID" value="RPE13638.1"/>
    <property type="molecule type" value="Genomic_DNA"/>
</dbReference>
<dbReference type="Gene3D" id="1.10.10.10">
    <property type="entry name" value="Winged helix-like DNA-binding domain superfamily/Winged helix DNA-binding domain"/>
    <property type="match status" value="1"/>
</dbReference>
<dbReference type="PANTHER" id="PTHR43133:SF46">
    <property type="entry name" value="RNA POLYMERASE SIGMA-70 FACTOR ECF SUBFAMILY"/>
    <property type="match status" value="1"/>
</dbReference>
<dbReference type="Proteomes" id="UP000278351">
    <property type="component" value="Unassembled WGS sequence"/>
</dbReference>
<dbReference type="OrthoDB" id="1056775at2"/>
<proteinExistence type="inferred from homology"/>
<dbReference type="Pfam" id="PF08281">
    <property type="entry name" value="Sigma70_r4_2"/>
    <property type="match status" value="1"/>
</dbReference>
<dbReference type="Pfam" id="PF04542">
    <property type="entry name" value="Sigma70_r2"/>
    <property type="match status" value="1"/>
</dbReference>
<evidence type="ECO:0000259" key="5">
    <source>
        <dbReference type="Pfam" id="PF04542"/>
    </source>
</evidence>
<dbReference type="RefSeq" id="WP_123846158.1">
    <property type="nucleotide sequence ID" value="NZ_RPDH01000001.1"/>
</dbReference>
<organism evidence="7 8">
    <name type="scientific">Chitinophaga lutea</name>
    <dbReference type="NCBI Taxonomy" id="2488634"/>
    <lineage>
        <taxon>Bacteria</taxon>
        <taxon>Pseudomonadati</taxon>
        <taxon>Bacteroidota</taxon>
        <taxon>Chitinophagia</taxon>
        <taxon>Chitinophagales</taxon>
        <taxon>Chitinophagaceae</taxon>
        <taxon>Chitinophaga</taxon>
    </lineage>
</organism>
<dbReference type="InterPro" id="IPR013324">
    <property type="entry name" value="RNA_pol_sigma_r3/r4-like"/>
</dbReference>
<dbReference type="PANTHER" id="PTHR43133">
    <property type="entry name" value="RNA POLYMERASE ECF-TYPE SIGMA FACTO"/>
    <property type="match status" value="1"/>
</dbReference>
<dbReference type="GO" id="GO:0006352">
    <property type="term" value="P:DNA-templated transcription initiation"/>
    <property type="evidence" value="ECO:0007669"/>
    <property type="project" value="InterPro"/>
</dbReference>
<evidence type="ECO:0000313" key="8">
    <source>
        <dbReference type="Proteomes" id="UP000278351"/>
    </source>
</evidence>
<dbReference type="InterPro" id="IPR013249">
    <property type="entry name" value="RNA_pol_sigma70_r4_t2"/>
</dbReference>
<keyword evidence="3" id="KW-0731">Sigma factor</keyword>
<comment type="caution">
    <text evidence="7">The sequence shown here is derived from an EMBL/GenBank/DDBJ whole genome shotgun (WGS) entry which is preliminary data.</text>
</comment>
<keyword evidence="4" id="KW-0804">Transcription</keyword>
<dbReference type="AlphaFoldDB" id="A0A3N4Q0A2"/>
<keyword evidence="8" id="KW-1185">Reference proteome</keyword>
<gene>
    <name evidence="7" type="ORF">EGT74_09025</name>
</gene>
<evidence type="ECO:0000256" key="3">
    <source>
        <dbReference type="ARBA" id="ARBA00023082"/>
    </source>
</evidence>
<sequence length="193" mass="22067">MQDILDIIEGCRQWKRGSQEALYRQFFGYAMAICLRYANNKNEAIEILNDGFLKIFNHINSYDTSRPFKSWLSKIMANTAIDHLRSRKKISFAEDISQAYDLGVTDDKALDKLSYDEILLLVQNLPPAYKTVFNLYVMEGFQHQEIAAMLGISEGTSKSNLFKAKRILKEKIEEITSLNNNQDAGEIGASVRK</sequence>
<comment type="similarity">
    <text evidence="1">Belongs to the sigma-70 factor family. ECF subfamily.</text>
</comment>
<accession>A0A3N4Q0A2</accession>
<evidence type="ECO:0000313" key="7">
    <source>
        <dbReference type="EMBL" id="RPE13638.1"/>
    </source>
</evidence>
<evidence type="ECO:0000256" key="1">
    <source>
        <dbReference type="ARBA" id="ARBA00010641"/>
    </source>
</evidence>
<dbReference type="NCBIfam" id="TIGR02937">
    <property type="entry name" value="sigma70-ECF"/>
    <property type="match status" value="1"/>
</dbReference>
<reference evidence="7 8" key="1">
    <citation type="submission" date="2018-11" db="EMBL/GenBank/DDBJ databases">
        <title>Chitinophaga lutea sp.nov., isolate from arsenic contaminated soil.</title>
        <authorList>
            <person name="Zong Y."/>
        </authorList>
    </citation>
    <scope>NUCLEOTIDE SEQUENCE [LARGE SCALE GENOMIC DNA]</scope>
    <source>
        <strain evidence="7 8">ZY74</strain>
    </source>
</reference>
<dbReference type="SUPFAM" id="SSF88659">
    <property type="entry name" value="Sigma3 and sigma4 domains of RNA polymerase sigma factors"/>
    <property type="match status" value="1"/>
</dbReference>
<dbReference type="InterPro" id="IPR013325">
    <property type="entry name" value="RNA_pol_sigma_r2"/>
</dbReference>
<dbReference type="GO" id="GO:0016987">
    <property type="term" value="F:sigma factor activity"/>
    <property type="evidence" value="ECO:0007669"/>
    <property type="project" value="UniProtKB-KW"/>
</dbReference>